<feature type="transmembrane region" description="Helical" evidence="2">
    <location>
        <begin position="237"/>
        <end position="256"/>
    </location>
</feature>
<keyword evidence="1" id="KW-0175">Coiled coil</keyword>
<keyword evidence="2" id="KW-0812">Transmembrane</keyword>
<name>A0A9D2KCW7_9BACT</name>
<comment type="caution">
    <text evidence="3">The sequence shown here is derived from an EMBL/GenBank/DDBJ whole genome shotgun (WGS) entry which is preliminary data.</text>
</comment>
<evidence type="ECO:0000256" key="1">
    <source>
        <dbReference type="SAM" id="Coils"/>
    </source>
</evidence>
<sequence>MSDFEQRTEEYGTAILKLVRVKESTGSNTRLFGNIVFSMKHYKEGDNEMMLVRIIPVSSNSTRPIKSTSGNASDQLSINKMYALVNHRSNSIEFGPNQGLFLDKNLRNKGIGTFALNELIVWLRENFQEYSITPFDFVTADNIEDDEREIRNKFLENFGFTLGFTDVTQRNGTMKAKKPSLLKTYINNEKLEEVDIEKFFFNLLNERNKLEKEYNELKVEYAARGEELLGGMPKGDLIKYTVIGSIAVLVIMLLLIL</sequence>
<reference evidence="3" key="2">
    <citation type="submission" date="2021-04" db="EMBL/GenBank/DDBJ databases">
        <authorList>
            <person name="Gilroy R."/>
        </authorList>
    </citation>
    <scope>NUCLEOTIDE SEQUENCE</scope>
    <source>
        <strain evidence="3">ChiW4-1371</strain>
    </source>
</reference>
<evidence type="ECO:0000313" key="3">
    <source>
        <dbReference type="EMBL" id="HIZ89408.1"/>
    </source>
</evidence>
<protein>
    <submittedName>
        <fullName evidence="3">Uncharacterized protein</fullName>
    </submittedName>
</protein>
<proteinExistence type="predicted"/>
<reference evidence="3" key="1">
    <citation type="journal article" date="2021" name="PeerJ">
        <title>Extensive microbial diversity within the chicken gut microbiome revealed by metagenomics and culture.</title>
        <authorList>
            <person name="Gilroy R."/>
            <person name="Ravi A."/>
            <person name="Getino M."/>
            <person name="Pursley I."/>
            <person name="Horton D.L."/>
            <person name="Alikhan N.F."/>
            <person name="Baker D."/>
            <person name="Gharbi K."/>
            <person name="Hall N."/>
            <person name="Watson M."/>
            <person name="Adriaenssens E.M."/>
            <person name="Foster-Nyarko E."/>
            <person name="Jarju S."/>
            <person name="Secka A."/>
            <person name="Antonio M."/>
            <person name="Oren A."/>
            <person name="Chaudhuri R.R."/>
            <person name="La Ragione R."/>
            <person name="Hildebrand F."/>
            <person name="Pallen M.J."/>
        </authorList>
    </citation>
    <scope>NUCLEOTIDE SEQUENCE</scope>
    <source>
        <strain evidence="3">ChiW4-1371</strain>
    </source>
</reference>
<organism evidence="3 4">
    <name type="scientific">Candidatus Mucispirillum faecigallinarum</name>
    <dbReference type="NCBI Taxonomy" id="2838699"/>
    <lineage>
        <taxon>Bacteria</taxon>
        <taxon>Pseudomonadati</taxon>
        <taxon>Deferribacterota</taxon>
        <taxon>Deferribacteres</taxon>
        <taxon>Deferribacterales</taxon>
        <taxon>Mucispirillaceae</taxon>
        <taxon>Mucispirillum</taxon>
    </lineage>
</organism>
<evidence type="ECO:0000313" key="4">
    <source>
        <dbReference type="Proteomes" id="UP000824176"/>
    </source>
</evidence>
<dbReference type="Proteomes" id="UP000824176">
    <property type="component" value="Unassembled WGS sequence"/>
</dbReference>
<keyword evidence="2" id="KW-1133">Transmembrane helix</keyword>
<dbReference type="AlphaFoldDB" id="A0A9D2KCW7"/>
<keyword evidence="2" id="KW-0472">Membrane</keyword>
<dbReference type="EMBL" id="DXAQ01000087">
    <property type="protein sequence ID" value="HIZ89408.1"/>
    <property type="molecule type" value="Genomic_DNA"/>
</dbReference>
<evidence type="ECO:0000256" key="2">
    <source>
        <dbReference type="SAM" id="Phobius"/>
    </source>
</evidence>
<accession>A0A9D2KCW7</accession>
<feature type="coiled-coil region" evidence="1">
    <location>
        <begin position="200"/>
        <end position="227"/>
    </location>
</feature>
<gene>
    <name evidence="3" type="ORF">H9804_05650</name>
</gene>